<organism evidence="2 3">
    <name type="scientific">Aphanothece cf. minutissima CCALA 015</name>
    <dbReference type="NCBI Taxonomy" id="2107695"/>
    <lineage>
        <taxon>Bacteria</taxon>
        <taxon>Bacillati</taxon>
        <taxon>Cyanobacteriota</taxon>
        <taxon>Cyanophyceae</taxon>
        <taxon>Oscillatoriophycideae</taxon>
        <taxon>Chroococcales</taxon>
        <taxon>Aphanothecaceae</taxon>
        <taxon>Aphanothece</taxon>
    </lineage>
</organism>
<gene>
    <name evidence="2" type="ORF">C7B81_06695</name>
</gene>
<evidence type="ECO:0000256" key="1">
    <source>
        <dbReference type="SAM" id="MobiDB-lite"/>
    </source>
</evidence>
<feature type="region of interest" description="Disordered" evidence="1">
    <location>
        <begin position="140"/>
        <end position="159"/>
    </location>
</feature>
<dbReference type="Proteomes" id="UP000238218">
    <property type="component" value="Unassembled WGS sequence"/>
</dbReference>
<keyword evidence="3" id="KW-1185">Reference proteome</keyword>
<reference evidence="2 3" key="1">
    <citation type="submission" date="2018-02" db="EMBL/GenBank/DDBJ databases">
        <authorList>
            <person name="Moore K."/>
            <person name="Momper L."/>
        </authorList>
    </citation>
    <scope>NUCLEOTIDE SEQUENCE [LARGE SCALE GENOMIC DNA]</scope>
    <source>
        <strain evidence="2 3">CCALA 015</strain>
    </source>
</reference>
<evidence type="ECO:0000313" key="2">
    <source>
        <dbReference type="EMBL" id="PSB37796.1"/>
    </source>
</evidence>
<comment type="caution">
    <text evidence="2">The sequence shown here is derived from an EMBL/GenBank/DDBJ whole genome shotgun (WGS) entry which is preliminary data.</text>
</comment>
<dbReference type="EMBL" id="PVWP01000004">
    <property type="protein sequence ID" value="PSB37796.1"/>
    <property type="molecule type" value="Genomic_DNA"/>
</dbReference>
<protein>
    <submittedName>
        <fullName evidence="2">Uncharacterized protein</fullName>
    </submittedName>
</protein>
<proteinExistence type="predicted"/>
<sequence>MISRSSRLLHAALVVVCGAGIVYAPVQAQTSLTVPLGQSGYFGRITIGNLAPPPVLGYGPVIARPALGSDRWGQSAIAPIYLRVPPQQARDWGRYCGLYQACTVPVLFVQDDWYRNTYAPRVRAAQARQARQLRRAEEARDRWRASRQPGKRLVTPDGRVYVLDKRRDRDDDDD</sequence>
<accession>A0ABX5F894</accession>
<evidence type="ECO:0000313" key="3">
    <source>
        <dbReference type="Proteomes" id="UP000238218"/>
    </source>
</evidence>
<reference evidence="2 3" key="2">
    <citation type="submission" date="2018-03" db="EMBL/GenBank/DDBJ databases">
        <title>The ancient ancestry and fast evolution of plastids.</title>
        <authorList>
            <person name="Moore K.R."/>
            <person name="Magnabosco C."/>
            <person name="Momper L."/>
            <person name="Gold D.A."/>
            <person name="Bosak T."/>
            <person name="Fournier G.P."/>
        </authorList>
    </citation>
    <scope>NUCLEOTIDE SEQUENCE [LARGE SCALE GENOMIC DNA]</scope>
    <source>
        <strain evidence="2 3">CCALA 015</strain>
    </source>
</reference>
<dbReference type="RefSeq" id="WP_106220517.1">
    <property type="nucleotide sequence ID" value="NZ_PVWP01000004.1"/>
</dbReference>
<name>A0ABX5F894_9CHRO</name>